<evidence type="ECO:0000313" key="3">
    <source>
        <dbReference type="Proteomes" id="UP000789901"/>
    </source>
</evidence>
<evidence type="ECO:0000256" key="1">
    <source>
        <dbReference type="SAM" id="MobiDB-lite"/>
    </source>
</evidence>
<reference evidence="2 3" key="1">
    <citation type="submission" date="2021-06" db="EMBL/GenBank/DDBJ databases">
        <authorList>
            <person name="Kallberg Y."/>
            <person name="Tangrot J."/>
            <person name="Rosling A."/>
        </authorList>
    </citation>
    <scope>NUCLEOTIDE SEQUENCE [LARGE SCALE GENOMIC DNA]</scope>
    <source>
        <strain evidence="2 3">120-4 pot B 10/14</strain>
    </source>
</reference>
<proteinExistence type="predicted"/>
<gene>
    <name evidence="2" type="ORF">GMARGA_LOCUS34798</name>
</gene>
<feature type="non-terminal residue" evidence="2">
    <location>
        <position position="42"/>
    </location>
</feature>
<comment type="caution">
    <text evidence="2">The sequence shown here is derived from an EMBL/GenBank/DDBJ whole genome shotgun (WGS) entry which is preliminary data.</text>
</comment>
<sequence length="42" mass="4745">MKFTKEEAPIVDTNNRRKNNTKMHDLTITPKCTTGNIKGNAL</sequence>
<organism evidence="2 3">
    <name type="scientific">Gigaspora margarita</name>
    <dbReference type="NCBI Taxonomy" id="4874"/>
    <lineage>
        <taxon>Eukaryota</taxon>
        <taxon>Fungi</taxon>
        <taxon>Fungi incertae sedis</taxon>
        <taxon>Mucoromycota</taxon>
        <taxon>Glomeromycotina</taxon>
        <taxon>Glomeromycetes</taxon>
        <taxon>Diversisporales</taxon>
        <taxon>Gigasporaceae</taxon>
        <taxon>Gigaspora</taxon>
    </lineage>
</organism>
<dbReference type="Proteomes" id="UP000789901">
    <property type="component" value="Unassembled WGS sequence"/>
</dbReference>
<keyword evidence="3" id="KW-1185">Reference proteome</keyword>
<evidence type="ECO:0000313" key="2">
    <source>
        <dbReference type="EMBL" id="CAG8840195.1"/>
    </source>
</evidence>
<protein>
    <submittedName>
        <fullName evidence="2">41681_t:CDS:1</fullName>
    </submittedName>
</protein>
<accession>A0ABN7WT52</accession>
<dbReference type="EMBL" id="CAJVQB010062312">
    <property type="protein sequence ID" value="CAG8840195.1"/>
    <property type="molecule type" value="Genomic_DNA"/>
</dbReference>
<feature type="region of interest" description="Disordered" evidence="1">
    <location>
        <begin position="1"/>
        <end position="24"/>
    </location>
</feature>
<name>A0ABN7WT52_GIGMA</name>